<dbReference type="Proteomes" id="UP001519289">
    <property type="component" value="Unassembled WGS sequence"/>
</dbReference>
<dbReference type="RefSeq" id="WP_209467108.1">
    <property type="nucleotide sequence ID" value="NZ_JAGGLG010000020.1"/>
</dbReference>
<dbReference type="EMBL" id="JAGGLG010000020">
    <property type="protein sequence ID" value="MBP2018989.1"/>
    <property type="molecule type" value="Genomic_DNA"/>
</dbReference>
<sequence length="178" mass="18569">MRTRLGRLLPALALAAVLLAAAGPLALGHAVDLFGHVQVDEQGTVVAKLVDVYGGLVEGQRVEVYARARGARATAPAVMEEVAPATYRGTVAPPGDGEYEVVIDLQLGGDLHRITVPAVAGAAVPERVVAMEQIEPRWPFTRVLFVAAAAVLVLGTVVALRRRPAEPEAEGTGGVVEQ</sequence>
<accession>A0ABS4JTW0</accession>
<keyword evidence="4" id="KW-1185">Reference proteome</keyword>
<organism evidence="3 4">
    <name type="scientific">Symbiobacterium terraclitae</name>
    <dbReference type="NCBI Taxonomy" id="557451"/>
    <lineage>
        <taxon>Bacteria</taxon>
        <taxon>Bacillati</taxon>
        <taxon>Bacillota</taxon>
        <taxon>Clostridia</taxon>
        <taxon>Eubacteriales</taxon>
        <taxon>Symbiobacteriaceae</taxon>
        <taxon>Symbiobacterium</taxon>
    </lineage>
</organism>
<keyword evidence="2" id="KW-0732">Signal</keyword>
<gene>
    <name evidence="3" type="ORF">J2Z79_002405</name>
</gene>
<proteinExistence type="predicted"/>
<feature type="chain" id="PRO_5045050648" description="YtkA-like domain-containing protein" evidence="2">
    <location>
        <begin position="23"/>
        <end position="178"/>
    </location>
</feature>
<evidence type="ECO:0008006" key="5">
    <source>
        <dbReference type="Google" id="ProtNLM"/>
    </source>
</evidence>
<protein>
    <recommendedName>
        <fullName evidence="5">YtkA-like domain-containing protein</fullName>
    </recommendedName>
</protein>
<evidence type="ECO:0000256" key="1">
    <source>
        <dbReference type="SAM" id="Phobius"/>
    </source>
</evidence>
<feature type="transmembrane region" description="Helical" evidence="1">
    <location>
        <begin position="140"/>
        <end position="160"/>
    </location>
</feature>
<evidence type="ECO:0000256" key="2">
    <source>
        <dbReference type="SAM" id="SignalP"/>
    </source>
</evidence>
<feature type="signal peptide" evidence="2">
    <location>
        <begin position="1"/>
        <end position="22"/>
    </location>
</feature>
<keyword evidence="1" id="KW-1133">Transmembrane helix</keyword>
<keyword evidence="1" id="KW-0812">Transmembrane</keyword>
<keyword evidence="1" id="KW-0472">Membrane</keyword>
<name>A0ABS4JTW0_9FIRM</name>
<reference evidence="3 4" key="1">
    <citation type="submission" date="2021-03" db="EMBL/GenBank/DDBJ databases">
        <title>Genomic Encyclopedia of Type Strains, Phase IV (KMG-IV): sequencing the most valuable type-strain genomes for metagenomic binning, comparative biology and taxonomic classification.</title>
        <authorList>
            <person name="Goeker M."/>
        </authorList>
    </citation>
    <scope>NUCLEOTIDE SEQUENCE [LARGE SCALE GENOMIC DNA]</scope>
    <source>
        <strain evidence="3 4">DSM 27138</strain>
    </source>
</reference>
<evidence type="ECO:0000313" key="3">
    <source>
        <dbReference type="EMBL" id="MBP2018989.1"/>
    </source>
</evidence>
<evidence type="ECO:0000313" key="4">
    <source>
        <dbReference type="Proteomes" id="UP001519289"/>
    </source>
</evidence>
<comment type="caution">
    <text evidence="3">The sequence shown here is derived from an EMBL/GenBank/DDBJ whole genome shotgun (WGS) entry which is preliminary data.</text>
</comment>